<reference evidence="1 2" key="1">
    <citation type="journal article" date="2016" name="Nat. Commun.">
        <title>Thousands of microbial genomes shed light on interconnected biogeochemical processes in an aquifer system.</title>
        <authorList>
            <person name="Anantharaman K."/>
            <person name="Brown C.T."/>
            <person name="Hug L.A."/>
            <person name="Sharon I."/>
            <person name="Castelle C.J."/>
            <person name="Probst A.J."/>
            <person name="Thomas B.C."/>
            <person name="Singh A."/>
            <person name="Wilkins M.J."/>
            <person name="Karaoz U."/>
            <person name="Brodie E.L."/>
            <person name="Williams K.H."/>
            <person name="Hubbard S.S."/>
            <person name="Banfield J.F."/>
        </authorList>
    </citation>
    <scope>NUCLEOTIDE SEQUENCE [LARGE SCALE GENOMIC DNA]</scope>
</reference>
<dbReference type="Proteomes" id="UP000177900">
    <property type="component" value="Unassembled WGS sequence"/>
</dbReference>
<dbReference type="EMBL" id="MHCV01000021">
    <property type="protein sequence ID" value="OGY27581.1"/>
    <property type="molecule type" value="Genomic_DNA"/>
</dbReference>
<gene>
    <name evidence="1" type="ORF">A2864_00570</name>
</gene>
<organism evidence="1 2">
    <name type="scientific">Candidatus Woykebacteria bacterium RIFCSPHIGHO2_01_FULL_39_12</name>
    <dbReference type="NCBI Taxonomy" id="1802599"/>
    <lineage>
        <taxon>Bacteria</taxon>
        <taxon>Candidatus Woykeibacteriota</taxon>
    </lineage>
</organism>
<accession>A0A1G1WJ07</accession>
<comment type="caution">
    <text evidence="1">The sequence shown here is derived from an EMBL/GenBank/DDBJ whole genome shotgun (WGS) entry which is preliminary data.</text>
</comment>
<proteinExistence type="predicted"/>
<evidence type="ECO:0000313" key="2">
    <source>
        <dbReference type="Proteomes" id="UP000177900"/>
    </source>
</evidence>
<dbReference type="AlphaFoldDB" id="A0A1G1WJ07"/>
<name>A0A1G1WJ07_9BACT</name>
<sequence length="125" mass="13744">MVLGRAKKTIAQMGYGLPRTDAQLIKRYLVRERSGQWMVADTGIPASVVVDALVRNGWDIKATKENVGDLSAGQVKAVRALAQREIDGDLFTILRRRWLTQIAGTLFQASGVIRAVGLVDKDTSY</sequence>
<protein>
    <submittedName>
        <fullName evidence="1">Uncharacterized protein</fullName>
    </submittedName>
</protein>
<evidence type="ECO:0000313" key="1">
    <source>
        <dbReference type="EMBL" id="OGY27581.1"/>
    </source>
</evidence>